<evidence type="ECO:0000256" key="1">
    <source>
        <dbReference type="SAM" id="SignalP"/>
    </source>
</evidence>
<keyword evidence="1" id="KW-0732">Signal</keyword>
<gene>
    <name evidence="2" type="ORF">C2845_PM16G03540</name>
</gene>
<feature type="signal peptide" evidence="1">
    <location>
        <begin position="1"/>
        <end position="24"/>
    </location>
</feature>
<evidence type="ECO:0000313" key="2">
    <source>
        <dbReference type="EMBL" id="RLM66509.1"/>
    </source>
</evidence>
<dbReference type="STRING" id="4540.A0A3L6Q147"/>
<dbReference type="OrthoDB" id="671374at2759"/>
<dbReference type="AlphaFoldDB" id="A0A3L6Q147"/>
<dbReference type="EMBL" id="PQIB02000015">
    <property type="protein sequence ID" value="RLM66509.1"/>
    <property type="molecule type" value="Genomic_DNA"/>
</dbReference>
<dbReference type="InterPro" id="IPR036691">
    <property type="entry name" value="Endo/exonu/phosph_ase_sf"/>
</dbReference>
<dbReference type="Proteomes" id="UP000275267">
    <property type="component" value="Unassembled WGS sequence"/>
</dbReference>
<accession>A0A3L6Q147</accession>
<dbReference type="PANTHER" id="PTHR47510:SF3">
    <property type="entry name" value="ENDO_EXONUCLEASE_PHOSPHATASE DOMAIN-CONTAINING PROTEIN"/>
    <property type="match status" value="1"/>
</dbReference>
<sequence length="312" mass="36798">MVARVKRGRIFCFALAYDLLIANALFSKRESHLVTFHNGQHSSQIDFILARREDRRDCLDCKVIPGECVVPQHKLVVADFRFRVRVHRDKRARIARTKWWKLRGEAAQTFKERMLGEGPWEEGEDVEDMWLKMATCVRKVASEVFGVSRGGKQEGKDTWWWNDEVQRAIKEKECFKRLHLDKSAANIESYNLAKRIAKRAVRVAKGKAYDDLYQRLATKEGEKDIYRMARIRERKIRDINQIKCIKDGTDRLLVKDEEIKDRWREYFDKLFNGENEGPTLELDDSFDDTNRRFVRRIQEAEIGEALKRMKAG</sequence>
<reference evidence="3" key="1">
    <citation type="journal article" date="2019" name="Nat. Commun.">
        <title>The genome of broomcorn millet.</title>
        <authorList>
            <person name="Zou C."/>
            <person name="Miki D."/>
            <person name="Li D."/>
            <person name="Tang Q."/>
            <person name="Xiao L."/>
            <person name="Rajput S."/>
            <person name="Deng P."/>
            <person name="Jia W."/>
            <person name="Huang R."/>
            <person name="Zhang M."/>
            <person name="Sun Y."/>
            <person name="Hu J."/>
            <person name="Fu X."/>
            <person name="Schnable P.S."/>
            <person name="Li F."/>
            <person name="Zhang H."/>
            <person name="Feng B."/>
            <person name="Zhu X."/>
            <person name="Liu R."/>
            <person name="Schnable J.C."/>
            <person name="Zhu J.-K."/>
            <person name="Zhang H."/>
        </authorList>
    </citation>
    <scope>NUCLEOTIDE SEQUENCE [LARGE SCALE GENOMIC DNA]</scope>
</reference>
<dbReference type="Gene3D" id="3.60.10.10">
    <property type="entry name" value="Endonuclease/exonuclease/phosphatase"/>
    <property type="match status" value="1"/>
</dbReference>
<comment type="caution">
    <text evidence="2">The sequence shown here is derived from an EMBL/GenBank/DDBJ whole genome shotgun (WGS) entry which is preliminary data.</text>
</comment>
<feature type="chain" id="PRO_5018262786" evidence="1">
    <location>
        <begin position="25"/>
        <end position="312"/>
    </location>
</feature>
<organism evidence="2 3">
    <name type="scientific">Panicum miliaceum</name>
    <name type="common">Proso millet</name>
    <name type="synonym">Broomcorn millet</name>
    <dbReference type="NCBI Taxonomy" id="4540"/>
    <lineage>
        <taxon>Eukaryota</taxon>
        <taxon>Viridiplantae</taxon>
        <taxon>Streptophyta</taxon>
        <taxon>Embryophyta</taxon>
        <taxon>Tracheophyta</taxon>
        <taxon>Spermatophyta</taxon>
        <taxon>Magnoliopsida</taxon>
        <taxon>Liliopsida</taxon>
        <taxon>Poales</taxon>
        <taxon>Poaceae</taxon>
        <taxon>PACMAD clade</taxon>
        <taxon>Panicoideae</taxon>
        <taxon>Panicodae</taxon>
        <taxon>Paniceae</taxon>
        <taxon>Panicinae</taxon>
        <taxon>Panicum</taxon>
        <taxon>Panicum sect. Panicum</taxon>
    </lineage>
</organism>
<proteinExistence type="predicted"/>
<keyword evidence="3" id="KW-1185">Reference proteome</keyword>
<evidence type="ECO:0000313" key="3">
    <source>
        <dbReference type="Proteomes" id="UP000275267"/>
    </source>
</evidence>
<protein>
    <submittedName>
        <fullName evidence="2">Uncharacterized protein</fullName>
    </submittedName>
</protein>
<name>A0A3L6Q147_PANMI</name>
<dbReference type="PANTHER" id="PTHR47510">
    <property type="entry name" value="REVERSE TRANSCRIPTASE DOMAIN-CONTAINING PROTEIN"/>
    <property type="match status" value="1"/>
</dbReference>